<comment type="caution">
    <text evidence="1">The sequence shown here is derived from an EMBL/GenBank/DDBJ whole genome shotgun (WGS) entry which is preliminary data.</text>
</comment>
<proteinExistence type="predicted"/>
<evidence type="ECO:0000313" key="1">
    <source>
        <dbReference type="EMBL" id="KKK55154.1"/>
    </source>
</evidence>
<organism evidence="1">
    <name type="scientific">marine sediment metagenome</name>
    <dbReference type="NCBI Taxonomy" id="412755"/>
    <lineage>
        <taxon>unclassified sequences</taxon>
        <taxon>metagenomes</taxon>
        <taxon>ecological metagenomes</taxon>
    </lineage>
</organism>
<dbReference type="EMBL" id="LAZR01065634">
    <property type="protein sequence ID" value="KKK55154.1"/>
    <property type="molecule type" value="Genomic_DNA"/>
</dbReference>
<accession>A0A0F8YLU4</accession>
<name>A0A0F8YLU4_9ZZZZ</name>
<gene>
    <name evidence="1" type="ORF">LCGC14_3077450</name>
</gene>
<feature type="non-terminal residue" evidence="1">
    <location>
        <position position="32"/>
    </location>
</feature>
<protein>
    <submittedName>
        <fullName evidence="1">Uncharacterized protein</fullName>
    </submittedName>
</protein>
<sequence length="32" mass="3614">MRATSIDAYQLLHKGSEALAHAEWQGMRVDVE</sequence>
<dbReference type="AlphaFoldDB" id="A0A0F8YLU4"/>
<reference evidence="1" key="1">
    <citation type="journal article" date="2015" name="Nature">
        <title>Complex archaea that bridge the gap between prokaryotes and eukaryotes.</title>
        <authorList>
            <person name="Spang A."/>
            <person name="Saw J.H."/>
            <person name="Jorgensen S.L."/>
            <person name="Zaremba-Niedzwiedzka K."/>
            <person name="Martijn J."/>
            <person name="Lind A.E."/>
            <person name="van Eijk R."/>
            <person name="Schleper C."/>
            <person name="Guy L."/>
            <person name="Ettema T.J."/>
        </authorList>
    </citation>
    <scope>NUCLEOTIDE SEQUENCE</scope>
</reference>